<dbReference type="AlphaFoldDB" id="A0A364NTQ3"/>
<keyword evidence="4 8" id="KW-0285">Flavoprotein</keyword>
<proteinExistence type="inferred from homology"/>
<evidence type="ECO:0000256" key="9">
    <source>
        <dbReference type="PIRSR" id="PIRSR602081-2"/>
    </source>
</evidence>
<dbReference type="Pfam" id="PF03441">
    <property type="entry name" value="FAD_binding_7"/>
    <property type="match status" value="1"/>
</dbReference>
<dbReference type="InterPro" id="IPR036134">
    <property type="entry name" value="Crypto/Photolyase_FAD-like_sf"/>
</dbReference>
<evidence type="ECO:0000256" key="6">
    <source>
        <dbReference type="ARBA" id="ARBA00022991"/>
    </source>
</evidence>
<evidence type="ECO:0000256" key="8">
    <source>
        <dbReference type="PIRSR" id="PIRSR602081-1"/>
    </source>
</evidence>
<dbReference type="GO" id="GO:0009416">
    <property type="term" value="P:response to light stimulus"/>
    <property type="evidence" value="ECO:0007669"/>
    <property type="project" value="TreeGrafter"/>
</dbReference>
<feature type="domain" description="Photolyase/cryptochrome alpha/beta" evidence="11">
    <location>
        <begin position="6"/>
        <end position="135"/>
    </location>
</feature>
<comment type="catalytic activity">
    <reaction evidence="7">
        <text>cyclobutadipyrimidine (in DNA) = 2 pyrimidine residues (in DNA).</text>
        <dbReference type="EC" id="4.1.99.3"/>
    </reaction>
</comment>
<dbReference type="FunFam" id="1.10.579.10:FF:000003">
    <property type="entry name" value="Deoxyribodipyrimidine photo-lyase"/>
    <property type="match status" value="1"/>
</dbReference>
<dbReference type="InterPro" id="IPR002081">
    <property type="entry name" value="Cryptochrome/DNA_photolyase_1"/>
</dbReference>
<dbReference type="PROSITE" id="PS51645">
    <property type="entry name" value="PHR_CRY_ALPHA_BETA"/>
    <property type="match status" value="1"/>
</dbReference>
<evidence type="ECO:0000256" key="2">
    <source>
        <dbReference type="ARBA" id="ARBA00013149"/>
    </source>
</evidence>
<dbReference type="SUPFAM" id="SSF48173">
    <property type="entry name" value="Cryptochrome/photolyase FAD-binding domain"/>
    <property type="match status" value="1"/>
</dbReference>
<dbReference type="EMBL" id="PGTO01000023">
    <property type="protein sequence ID" value="RAU20432.1"/>
    <property type="molecule type" value="Genomic_DNA"/>
</dbReference>
<dbReference type="PROSITE" id="PS00691">
    <property type="entry name" value="DNA_PHOTOLYASES_1_2"/>
    <property type="match status" value="1"/>
</dbReference>
<evidence type="ECO:0000256" key="5">
    <source>
        <dbReference type="ARBA" id="ARBA00022827"/>
    </source>
</evidence>
<dbReference type="InterPro" id="IPR036155">
    <property type="entry name" value="Crypto/Photolyase_N_sf"/>
</dbReference>
<dbReference type="PANTHER" id="PTHR11455">
    <property type="entry name" value="CRYPTOCHROME"/>
    <property type="match status" value="1"/>
</dbReference>
<accession>A0A364NTQ3</accession>
<reference evidence="12 13" key="1">
    <citation type="submission" date="2017-11" db="EMBL/GenBank/DDBJ databases">
        <title>Draft genome sequence of magnetotactic bacterium Magnetospirillum kuznetsovii LBB-42.</title>
        <authorList>
            <person name="Grouzdev D.S."/>
            <person name="Rysina M.S."/>
            <person name="Baslerov R.V."/>
            <person name="Koziaeva V."/>
        </authorList>
    </citation>
    <scope>NUCLEOTIDE SEQUENCE [LARGE SCALE GENOMIC DNA]</scope>
    <source>
        <strain evidence="12 13">LBB-42</strain>
    </source>
</reference>
<keyword evidence="5 8" id="KW-0274">FAD</keyword>
<dbReference type="Gene3D" id="1.10.579.10">
    <property type="entry name" value="DNA Cyclobutane Dipyrimidine Photolyase, subunit A, domain 3"/>
    <property type="match status" value="1"/>
</dbReference>
<comment type="caution">
    <text evidence="12">The sequence shown here is derived from an EMBL/GenBank/DDBJ whole genome shotgun (WGS) entry which is preliminary data.</text>
</comment>
<dbReference type="PROSITE" id="PS00394">
    <property type="entry name" value="DNA_PHOTOLYASES_1_1"/>
    <property type="match status" value="1"/>
</dbReference>
<feature type="site" description="Electron transfer via tryptophanyl radical" evidence="9">
    <location>
        <position position="384"/>
    </location>
</feature>
<comment type="similarity">
    <text evidence="10">Belongs to the DNA photolyase family.</text>
</comment>
<comment type="cofactor">
    <cofactor evidence="8">
        <name>FAD</name>
        <dbReference type="ChEBI" id="CHEBI:57692"/>
    </cofactor>
    <text evidence="8">Binds 1 FAD per subunit.</text>
</comment>
<evidence type="ECO:0000256" key="3">
    <source>
        <dbReference type="ARBA" id="ARBA00014046"/>
    </source>
</evidence>
<dbReference type="Gene3D" id="3.40.50.620">
    <property type="entry name" value="HUPs"/>
    <property type="match status" value="1"/>
</dbReference>
<dbReference type="InterPro" id="IPR018394">
    <property type="entry name" value="DNA_photolyase_1_CS_C"/>
</dbReference>
<dbReference type="InterPro" id="IPR006050">
    <property type="entry name" value="DNA_photolyase_N"/>
</dbReference>
<organism evidence="12 13">
    <name type="scientific">Paramagnetospirillum kuznetsovii</name>
    <dbReference type="NCBI Taxonomy" id="2053833"/>
    <lineage>
        <taxon>Bacteria</taxon>
        <taxon>Pseudomonadati</taxon>
        <taxon>Pseudomonadota</taxon>
        <taxon>Alphaproteobacteria</taxon>
        <taxon>Rhodospirillales</taxon>
        <taxon>Magnetospirillaceae</taxon>
        <taxon>Paramagnetospirillum</taxon>
    </lineage>
</organism>
<evidence type="ECO:0000313" key="12">
    <source>
        <dbReference type="EMBL" id="RAU20432.1"/>
    </source>
</evidence>
<dbReference type="InterPro" id="IPR005101">
    <property type="entry name" value="Cryptochr/Photolyase_FAD-bd"/>
</dbReference>
<feature type="binding site" evidence="8">
    <location>
        <position position="274"/>
    </location>
    <ligand>
        <name>FAD</name>
        <dbReference type="ChEBI" id="CHEBI:57692"/>
    </ligand>
</feature>
<evidence type="ECO:0000313" key="13">
    <source>
        <dbReference type="Proteomes" id="UP000251075"/>
    </source>
</evidence>
<dbReference type="GO" id="GO:0000719">
    <property type="term" value="P:photoreactive repair"/>
    <property type="evidence" value="ECO:0007669"/>
    <property type="project" value="UniProtKB-ARBA"/>
</dbReference>
<feature type="site" description="Electron transfer via tryptophanyl radical" evidence="9">
    <location>
        <position position="308"/>
    </location>
</feature>
<protein>
    <recommendedName>
        <fullName evidence="3">Deoxyribodipyrimidine photo-lyase</fullName>
        <ecNumber evidence="2">4.1.99.3</ecNumber>
    </recommendedName>
</protein>
<dbReference type="Gene3D" id="1.25.40.80">
    <property type="match status" value="1"/>
</dbReference>
<feature type="site" description="Electron transfer via tryptophanyl radical" evidence="9">
    <location>
        <position position="361"/>
    </location>
</feature>
<dbReference type="InterPro" id="IPR014729">
    <property type="entry name" value="Rossmann-like_a/b/a_fold"/>
</dbReference>
<feature type="binding site" evidence="8">
    <location>
        <begin position="374"/>
        <end position="376"/>
    </location>
    <ligand>
        <name>FAD</name>
        <dbReference type="ChEBI" id="CHEBI:57692"/>
    </ligand>
</feature>
<dbReference type="GO" id="GO:0003904">
    <property type="term" value="F:deoxyribodipyrimidine photo-lyase activity"/>
    <property type="evidence" value="ECO:0007669"/>
    <property type="project" value="UniProtKB-EC"/>
</dbReference>
<keyword evidence="12" id="KW-0456">Lyase</keyword>
<dbReference type="PANTHER" id="PTHR11455:SF9">
    <property type="entry name" value="CRYPTOCHROME CIRCADIAN CLOCK 5 ISOFORM X1"/>
    <property type="match status" value="1"/>
</dbReference>
<evidence type="ECO:0000256" key="7">
    <source>
        <dbReference type="ARBA" id="ARBA00033999"/>
    </source>
</evidence>
<feature type="binding site" evidence="8">
    <location>
        <position position="229"/>
    </location>
    <ligand>
        <name>FAD</name>
        <dbReference type="ChEBI" id="CHEBI:57692"/>
    </ligand>
</feature>
<dbReference type="SUPFAM" id="SSF52425">
    <property type="entry name" value="Cryptochrome/photolyase, N-terminal domain"/>
    <property type="match status" value="1"/>
</dbReference>
<keyword evidence="13" id="KW-1185">Reference proteome</keyword>
<evidence type="ECO:0000256" key="1">
    <source>
        <dbReference type="ARBA" id="ARBA00001932"/>
    </source>
</evidence>
<keyword evidence="6 10" id="KW-0157">Chromophore</keyword>
<dbReference type="Proteomes" id="UP000251075">
    <property type="component" value="Unassembled WGS sequence"/>
</dbReference>
<dbReference type="PRINTS" id="PR00147">
    <property type="entry name" value="DNAPHOTLYASE"/>
</dbReference>
<sequence>MISARPPVLLWFRRDLRLGDNAALSAAAASGRPIIAVHVLDPEAQAPWRDGAASRWWLHHSLSRLDQSLDRLGLSLLLRRGPTVEVLTQVIKESGADQVAWTRGIDPAAQRQDDAVAAALAKRGVTALSRPGDLLFEPDAVLSKAGTPFRVFTPFWKACLKAPAPTLPLPPPAKPLPAGPRLTGDTLADWRLQPSRPDWAAAWPEHWQPGEAGAARRLTDFLNGALPRYAAGRDHPAQELTSRLSPHLHFGEISPRQVFHAAMTAAPSAGRDRFLAELGWRAFSAHLLHQFPDLPRRPLRPEFERMAWRCDPAGLRAWQRGQTGYPLVDAGMRQLWATGWMHNRVRMVAASFLVKDLLISWREGQDWFWDTLVDADLASNAASWQWVAGCGADAAPFFRIFNPVLQGEKFDPDGAYVRRWCPELAALPDRWLHRPWQAPSDILRRCGIDLGKSYPLPVVDHDLARHRALAAFTQLRD</sequence>
<gene>
    <name evidence="12" type="ORF">CU669_18445</name>
</gene>
<dbReference type="GO" id="GO:0003677">
    <property type="term" value="F:DNA binding"/>
    <property type="evidence" value="ECO:0007669"/>
    <property type="project" value="TreeGrafter"/>
</dbReference>
<dbReference type="Pfam" id="PF00875">
    <property type="entry name" value="DNA_photolyase"/>
    <property type="match status" value="1"/>
</dbReference>
<evidence type="ECO:0000259" key="11">
    <source>
        <dbReference type="PROSITE" id="PS51645"/>
    </source>
</evidence>
<dbReference type="EC" id="4.1.99.3" evidence="2"/>
<evidence type="ECO:0000256" key="4">
    <source>
        <dbReference type="ARBA" id="ARBA00022630"/>
    </source>
</evidence>
<evidence type="ECO:0000256" key="10">
    <source>
        <dbReference type="RuleBase" id="RU004182"/>
    </source>
</evidence>
<comment type="cofactor">
    <cofactor evidence="1">
        <name>(6R)-5,10-methylene-5,6,7,8-tetrahydrofolate</name>
        <dbReference type="ChEBI" id="CHEBI:15636"/>
    </cofactor>
</comment>
<feature type="binding site" evidence="8">
    <location>
        <begin position="241"/>
        <end position="245"/>
    </location>
    <ligand>
        <name>FAD</name>
        <dbReference type="ChEBI" id="CHEBI:57692"/>
    </ligand>
</feature>
<name>A0A364NTQ3_9PROT</name>
<dbReference type="GO" id="GO:0071949">
    <property type="term" value="F:FAD binding"/>
    <property type="evidence" value="ECO:0007669"/>
    <property type="project" value="TreeGrafter"/>
</dbReference>
<dbReference type="RefSeq" id="WP_112147068.1">
    <property type="nucleotide sequence ID" value="NZ_PGTO01000023.1"/>
</dbReference>
<dbReference type="OrthoDB" id="9772484at2"/>